<gene>
    <name evidence="3" type="ORF">Hyperionvirus8_53</name>
</gene>
<reference evidence="3" key="1">
    <citation type="submission" date="2018-10" db="EMBL/GenBank/DDBJ databases">
        <title>Hidden diversity of soil giant viruses.</title>
        <authorList>
            <person name="Schulz F."/>
            <person name="Alteio L."/>
            <person name="Goudeau D."/>
            <person name="Ryan E.M."/>
            <person name="Malmstrom R.R."/>
            <person name="Blanchard J."/>
            <person name="Woyke T."/>
        </authorList>
    </citation>
    <scope>NUCLEOTIDE SEQUENCE</scope>
    <source>
        <strain evidence="3">HYV1</strain>
    </source>
</reference>
<keyword evidence="1" id="KW-0433">Leucine-rich repeat</keyword>
<sequence length="309" mass="36226">MSLSKEYRRSEGKYLVYRNDLKYRSERGLDKRRIIWDDLNVKYLFENVDTDSLGYRLHECRKSGMRHLDLNNLDLVVFPEIPEEFLGAVRCLFVAENDLEELPDMTDFKKLEMLEIGNNNINNLGRLPASLIEFACRSNRIKFLPDPEECPNLIRVDCSMNEIVRIPYYRKLKSLKCSNNKLGEIPELESLENLVCNNNDIVKIDERCVNLKYLDCSNNRLNHIEIYPNLVDLICSGNSSIGELGVYPNVKYIEIFMTKIRVIPFMKCLEEIFCERDMIQKISEKYVAVCDISVKIHKGKMLQITFRKK</sequence>
<dbReference type="InterPro" id="IPR032675">
    <property type="entry name" value="LRR_dom_sf"/>
</dbReference>
<evidence type="ECO:0000313" key="3">
    <source>
        <dbReference type="EMBL" id="AYV83569.1"/>
    </source>
</evidence>
<evidence type="ECO:0000256" key="2">
    <source>
        <dbReference type="ARBA" id="ARBA00022737"/>
    </source>
</evidence>
<accession>A0A3G5ADW9</accession>
<dbReference type="InterPro" id="IPR001611">
    <property type="entry name" value="Leu-rich_rpt"/>
</dbReference>
<dbReference type="Gene3D" id="3.80.10.10">
    <property type="entry name" value="Ribonuclease Inhibitor"/>
    <property type="match status" value="1"/>
</dbReference>
<name>A0A3G5ADW9_9VIRU</name>
<organism evidence="3">
    <name type="scientific">Hyperionvirus sp</name>
    <dbReference type="NCBI Taxonomy" id="2487770"/>
    <lineage>
        <taxon>Viruses</taxon>
        <taxon>Varidnaviria</taxon>
        <taxon>Bamfordvirae</taxon>
        <taxon>Nucleocytoviricota</taxon>
        <taxon>Megaviricetes</taxon>
        <taxon>Imitervirales</taxon>
        <taxon>Mimiviridae</taxon>
        <taxon>Klosneuvirinae</taxon>
    </lineage>
</organism>
<protein>
    <submittedName>
        <fullName evidence="3">Leucine-rich repeat protein</fullName>
    </submittedName>
</protein>
<dbReference type="EMBL" id="MK072390">
    <property type="protein sequence ID" value="AYV83569.1"/>
    <property type="molecule type" value="Genomic_DNA"/>
</dbReference>
<dbReference type="PROSITE" id="PS51450">
    <property type="entry name" value="LRR"/>
    <property type="match status" value="2"/>
</dbReference>
<dbReference type="PANTHER" id="PTHR47114">
    <property type="match status" value="1"/>
</dbReference>
<keyword evidence="2" id="KW-0677">Repeat</keyword>
<dbReference type="InterPro" id="IPR051071">
    <property type="entry name" value="LRR-bact_E3_ubiq_ligases"/>
</dbReference>
<dbReference type="PANTHER" id="PTHR47114:SF2">
    <property type="entry name" value="OLIGODENDROCYTE-MYELIN GLYCOPROTEIN"/>
    <property type="match status" value="1"/>
</dbReference>
<dbReference type="SUPFAM" id="SSF52058">
    <property type="entry name" value="L domain-like"/>
    <property type="match status" value="1"/>
</dbReference>
<evidence type="ECO:0000256" key="1">
    <source>
        <dbReference type="ARBA" id="ARBA00022614"/>
    </source>
</evidence>
<proteinExistence type="predicted"/>